<dbReference type="EMBL" id="LDJL01000005">
    <property type="protein sequence ID" value="KRG70616.1"/>
    <property type="molecule type" value="Genomic_DNA"/>
</dbReference>
<sequence length="101" mass="10862">MILFFALLFVATAVAGFCAFVIFWPLTLVHVRDRHLDLSSDWGEGAFLRPAALGWLLAGGYRAKADSSLTGLALPARISLIVIFAALAMAGLLWLLSEVVS</sequence>
<proteinExistence type="predicted"/>
<feature type="transmembrane region" description="Helical" evidence="1">
    <location>
        <begin position="74"/>
        <end position="96"/>
    </location>
</feature>
<name>A0A0R0CZQ4_9GAMM</name>
<organism evidence="2 3">
    <name type="scientific">Pseudoxanthomonas dokdonensis</name>
    <dbReference type="NCBI Taxonomy" id="344882"/>
    <lineage>
        <taxon>Bacteria</taxon>
        <taxon>Pseudomonadati</taxon>
        <taxon>Pseudomonadota</taxon>
        <taxon>Gammaproteobacteria</taxon>
        <taxon>Lysobacterales</taxon>
        <taxon>Lysobacteraceae</taxon>
        <taxon>Pseudoxanthomonas</taxon>
    </lineage>
</organism>
<keyword evidence="1" id="KW-0472">Membrane</keyword>
<dbReference type="PATRIC" id="fig|344882.3.peg.2545"/>
<evidence type="ECO:0000313" key="3">
    <source>
        <dbReference type="Proteomes" id="UP000052052"/>
    </source>
</evidence>
<dbReference type="STRING" id="344882.ABB29_06045"/>
<dbReference type="RefSeq" id="WP_057657710.1">
    <property type="nucleotide sequence ID" value="NZ_LDJL01000005.1"/>
</dbReference>
<accession>A0A0R0CZQ4</accession>
<keyword evidence="1" id="KW-1133">Transmembrane helix</keyword>
<dbReference type="OrthoDB" id="5959585at2"/>
<gene>
    <name evidence="2" type="ORF">ABB29_06045</name>
</gene>
<protein>
    <submittedName>
        <fullName evidence="2">Membrane protein</fullName>
    </submittedName>
</protein>
<keyword evidence="3" id="KW-1185">Reference proteome</keyword>
<dbReference type="AlphaFoldDB" id="A0A0R0CZQ4"/>
<evidence type="ECO:0000313" key="2">
    <source>
        <dbReference type="EMBL" id="KRG70616.1"/>
    </source>
</evidence>
<keyword evidence="1" id="KW-0812">Transmembrane</keyword>
<evidence type="ECO:0000256" key="1">
    <source>
        <dbReference type="SAM" id="Phobius"/>
    </source>
</evidence>
<dbReference type="Proteomes" id="UP000052052">
    <property type="component" value="Unassembled WGS sequence"/>
</dbReference>
<comment type="caution">
    <text evidence="2">The sequence shown here is derived from an EMBL/GenBank/DDBJ whole genome shotgun (WGS) entry which is preliminary data.</text>
</comment>
<reference evidence="2 3" key="1">
    <citation type="submission" date="2015-05" db="EMBL/GenBank/DDBJ databases">
        <title>Genome sequencing and analysis of members of genus Stenotrophomonas.</title>
        <authorList>
            <person name="Patil P.P."/>
            <person name="Midha S."/>
            <person name="Patil P.B."/>
        </authorList>
    </citation>
    <scope>NUCLEOTIDE SEQUENCE [LARGE SCALE GENOMIC DNA]</scope>
    <source>
        <strain evidence="2 3">DSM 21858</strain>
    </source>
</reference>